<feature type="domain" description="EDRF1 N-terminal" evidence="3">
    <location>
        <begin position="267"/>
        <end position="513"/>
    </location>
</feature>
<dbReference type="PANTHER" id="PTHR15000:SF1">
    <property type="entry name" value="ERYTHROID DIFFERENTIATION-RELATED FACTOR 1"/>
    <property type="match status" value="1"/>
</dbReference>
<feature type="region of interest" description="Disordered" evidence="1">
    <location>
        <begin position="1"/>
        <end position="27"/>
    </location>
</feature>
<organism evidence="4 5">
    <name type="scientific">Agrilus planipennis</name>
    <name type="common">Emerald ash borer</name>
    <name type="synonym">Agrilus marcopoli</name>
    <dbReference type="NCBI Taxonomy" id="224129"/>
    <lineage>
        <taxon>Eukaryota</taxon>
        <taxon>Metazoa</taxon>
        <taxon>Ecdysozoa</taxon>
        <taxon>Arthropoda</taxon>
        <taxon>Hexapoda</taxon>
        <taxon>Insecta</taxon>
        <taxon>Pterygota</taxon>
        <taxon>Neoptera</taxon>
        <taxon>Endopterygota</taxon>
        <taxon>Coleoptera</taxon>
        <taxon>Polyphaga</taxon>
        <taxon>Elateriformia</taxon>
        <taxon>Buprestoidea</taxon>
        <taxon>Buprestidae</taxon>
        <taxon>Agrilinae</taxon>
        <taxon>Agrilus</taxon>
    </lineage>
</organism>
<feature type="compositionally biased region" description="Acidic residues" evidence="1">
    <location>
        <begin position="493"/>
        <end position="511"/>
    </location>
</feature>
<feature type="domain" description="EDRF1 N-terminal" evidence="3">
    <location>
        <begin position="58"/>
        <end position="239"/>
    </location>
</feature>
<protein>
    <submittedName>
        <fullName evidence="5">Erythroid differentiation-related factor 1 isoform X1</fullName>
    </submittedName>
</protein>
<proteinExistence type="predicted"/>
<dbReference type="Pfam" id="PF23723">
    <property type="entry name" value="TPR_EDRF1"/>
    <property type="match status" value="1"/>
</dbReference>
<dbReference type="InterPro" id="IPR011990">
    <property type="entry name" value="TPR-like_helical_dom_sf"/>
</dbReference>
<evidence type="ECO:0000259" key="2">
    <source>
        <dbReference type="Pfam" id="PF23723"/>
    </source>
</evidence>
<sequence>MFECKKHSKMESIHSGNKQKSTKGILNDDDNIEEDIHNIKDEAQHQEDANNSRLSSEEVKSKAVVKYSVPCPSKFTKLQCNTDLNLPPSNWLSSSIDYYGLQQVLYHPGEFSSFRMAHMFPDCVGEVDVVSDAENIKRLLKIPYHKGTVSMMVHRVENTLLLDDFDIYKHILRTAETEWEWLRRFFYENIKNTVHSEEAFDRTLYFKSKSRKALNQKSLVSKFLYHSLADSDECKTVAIDDRKSYPIAGPILPEPSKEIPDPSQDHKYNRNVIWTFEDIQMLIGTDMPIFGGGTHPCVSLRLREMSKPINVLTGIDYWLDNLMSNVPEVVMCYHLNGIVQKYELIKTEDLPRLDNSKFSPRVIREVAKSILSFLKSNATKAGHTYWLFKPKDEDVVKLYDLTSLCTKYIVEKDENPFTVPVAMLLYRVARNMKHSCEKQQPGTIRMLLKNCIKLLSEEKYPEIVTSSHYMLSDLYLPAGTDPEAPGFDKASESESENEFVYDEDDDDDNDTDSATKVLILDSDNLHDKFINHYKKPQPISGTVEERCLQAVHHVAQGLACLKYFPQDNNEKEVSQTYEQANIKIPKSHEPIPMPYASLNEETVSKKTSKKANKKRKEKVKKYETALIPDTTSLQSSTNALLLKNKIEAQPLPTWQENYENISWKQHLKTLLYEKIVLVYATLAEQNYLNGNYGSSLRYLGLLVRCHQVMRSLLHNSSTLMENCLLGRTGDCCIMMVHNWDKVDKYQNEFHNQTEEDQKMVEQIEKDEQFYGVNYLNLNVKCVLLYDIRTVEQMLMKGVECYEEALKYDESSSILRRLGNSLNELGNYYLNQVHTSDSVPFILECCDKAEPYLKRGLELFEKVKDVSNIALLYANLGHLNRVLAFANSPIERTELTVKEKVHFNKAFVNYKKALQVLGERYHYPYVWDSVMWDLCSTYFTLGTILHENPSSKVSRTEAEKEVTEMFHQALKYCDLDENNPKFVAFQQRAASIHYRLGSLYHSSVWNYTNDITNKKNAVHLAKLHYSKAAALFYALLDALNFLTVQMQRFALLENLGESATSSQTKINHYHDCLQILIEVGPLIELIIRKEIDVDCTATNDKDEGTSFKSISSLIMLLKDRIQFVLKTLLKLSISKSTSNKDYTKSVAVYKACYSLTLSLDSKMDFEDFLVKLHQVITQIEKKIKSLKEEGVGSN</sequence>
<dbReference type="InterPro" id="IPR056582">
    <property type="entry name" value="EDRF1_N"/>
</dbReference>
<dbReference type="InParanoid" id="A0A1W4WH25"/>
<feature type="domain" description="EDRF1 TPR repeats region" evidence="2">
    <location>
        <begin position="813"/>
        <end position="1179"/>
    </location>
</feature>
<dbReference type="RefSeq" id="XP_018323251.1">
    <property type="nucleotide sequence ID" value="XM_018467749.1"/>
</dbReference>
<evidence type="ECO:0000259" key="3">
    <source>
        <dbReference type="Pfam" id="PF23788"/>
    </source>
</evidence>
<reference evidence="5" key="1">
    <citation type="submission" date="2025-08" db="UniProtKB">
        <authorList>
            <consortium name="RefSeq"/>
        </authorList>
    </citation>
    <scope>IDENTIFICATION</scope>
    <source>
        <tissue evidence="5">Entire body</tissue>
    </source>
</reference>
<feature type="region of interest" description="Disordered" evidence="1">
    <location>
        <begin position="482"/>
        <end position="512"/>
    </location>
</feature>
<dbReference type="FunCoup" id="A0A1W4WH25">
    <property type="interactions" value="966"/>
</dbReference>
<dbReference type="GO" id="GO:0045893">
    <property type="term" value="P:positive regulation of DNA-templated transcription"/>
    <property type="evidence" value="ECO:0007669"/>
    <property type="project" value="TreeGrafter"/>
</dbReference>
<dbReference type="AlphaFoldDB" id="A0A1W4WH25"/>
<evidence type="ECO:0000313" key="5">
    <source>
        <dbReference type="RefSeq" id="XP_018323251.1"/>
    </source>
</evidence>
<name>A0A1W4WH25_AGRPL</name>
<feature type="compositionally biased region" description="Polar residues" evidence="1">
    <location>
        <begin position="14"/>
        <end position="24"/>
    </location>
</feature>
<dbReference type="GeneID" id="108735679"/>
<keyword evidence="4" id="KW-1185">Reference proteome</keyword>
<dbReference type="InterPro" id="IPR056583">
    <property type="entry name" value="EDRF1_TPR"/>
</dbReference>
<dbReference type="KEGG" id="apln:108735679"/>
<accession>A0A1W4WH25</accession>
<dbReference type="Pfam" id="PF23788">
    <property type="entry name" value="EDRF1_N"/>
    <property type="match status" value="2"/>
</dbReference>
<dbReference type="Gene3D" id="1.25.40.10">
    <property type="entry name" value="Tetratricopeptide repeat domain"/>
    <property type="match status" value="1"/>
</dbReference>
<dbReference type="PANTHER" id="PTHR15000">
    <property type="entry name" value="ERYTHROID DIFFERENTIATION-RELATED FACTOR 1"/>
    <property type="match status" value="1"/>
</dbReference>
<evidence type="ECO:0000313" key="4">
    <source>
        <dbReference type="Proteomes" id="UP000192223"/>
    </source>
</evidence>
<evidence type="ECO:0000256" key="1">
    <source>
        <dbReference type="SAM" id="MobiDB-lite"/>
    </source>
</evidence>
<gene>
    <name evidence="5" type="primary">LOC108735679</name>
</gene>
<dbReference type="OrthoDB" id="419432at2759"/>
<dbReference type="Proteomes" id="UP000192223">
    <property type="component" value="Unplaced"/>
</dbReference>